<dbReference type="KEGG" id="fcl:A4G17_01945"/>
<dbReference type="EMBL" id="CP015029">
    <property type="protein sequence ID" value="QIM64302.1"/>
    <property type="molecule type" value="Genomic_DNA"/>
</dbReference>
<accession>A0AAE6X501</accession>
<proteinExistence type="predicted"/>
<evidence type="ECO:0000313" key="2">
    <source>
        <dbReference type="EMBL" id="RPE93847.1"/>
    </source>
</evidence>
<dbReference type="RefSeq" id="WP_123956994.1">
    <property type="nucleotide sequence ID" value="NZ_CP015029.1"/>
</dbReference>
<dbReference type="Proteomes" id="UP000276901">
    <property type="component" value="Unassembled WGS sequence"/>
</dbReference>
<reference evidence="1 4" key="1">
    <citation type="submission" date="2016-03" db="EMBL/GenBank/DDBJ databases">
        <authorList>
            <person name="Hansen M.J."/>
            <person name="Bojesen A.M."/>
            <person name="Planet P."/>
        </authorList>
    </citation>
    <scope>NUCLEOTIDE SEQUENCE [LARGE SCALE GENOMIC DNA]</scope>
    <source>
        <strain evidence="1 4">HPA 21</strain>
    </source>
</reference>
<reference evidence="2 3" key="2">
    <citation type="submission" date="2018-11" db="EMBL/GenBank/DDBJ databases">
        <title>Genomic Encyclopedia of Type Strains, Phase IV (KMG-IV): sequencing the most valuable type-strain genomes for metagenomic binning, comparative biology and taxonomic classification.</title>
        <authorList>
            <person name="Goeker M."/>
        </authorList>
    </citation>
    <scope>NUCLEOTIDE SEQUENCE [LARGE SCALE GENOMIC DNA]</scope>
    <source>
        <strain evidence="2 3">DSM 25797</strain>
    </source>
</reference>
<organism evidence="1 4">
    <name type="scientific">Frederiksenia canicola</name>
    <dbReference type="NCBI Taxonomy" id="123824"/>
    <lineage>
        <taxon>Bacteria</taxon>
        <taxon>Pseudomonadati</taxon>
        <taxon>Pseudomonadota</taxon>
        <taxon>Gammaproteobacteria</taxon>
        <taxon>Pasteurellales</taxon>
        <taxon>Pasteurellaceae</taxon>
        <taxon>Frederiksenia</taxon>
    </lineage>
</organism>
<evidence type="ECO:0000313" key="3">
    <source>
        <dbReference type="Proteomes" id="UP000276901"/>
    </source>
</evidence>
<dbReference type="EMBL" id="RKQT01000002">
    <property type="protein sequence ID" value="RPE93847.1"/>
    <property type="molecule type" value="Genomic_DNA"/>
</dbReference>
<gene>
    <name evidence="1" type="ORF">A4G17_01945</name>
    <name evidence="2" type="ORF">EDC49_1362</name>
</gene>
<protein>
    <submittedName>
        <fullName evidence="1">Uncharacterized protein</fullName>
    </submittedName>
</protein>
<name>A0AAE6X501_9PAST</name>
<keyword evidence="3" id="KW-1185">Reference proteome</keyword>
<sequence>MMANRLLTVTRALISNVHLGISEKEAYFEVHFLNARNEVSRLENLLSIKLKRIKEESPAGRLYTRYTVADAAQVRKIANFHNGKLQANKHRKDYADIEPITKEQIERAIELLGQK</sequence>
<evidence type="ECO:0000313" key="1">
    <source>
        <dbReference type="EMBL" id="QIM64302.1"/>
    </source>
</evidence>
<dbReference type="AlphaFoldDB" id="A0AAE6X501"/>
<dbReference type="Proteomes" id="UP000502287">
    <property type="component" value="Chromosome"/>
</dbReference>
<evidence type="ECO:0000313" key="4">
    <source>
        <dbReference type="Proteomes" id="UP000502287"/>
    </source>
</evidence>